<dbReference type="PATRIC" id="fig|83552.4.peg.367"/>
<name>A0A0C1EEA9_9BACT</name>
<sequence length="90" mass="10281">MLLISQMPDCALLLRLHLEKSSSDFLNFSVKSCRLTQYEPVLNVDQEVLKDKFGFSEYNGSVVSEIEEFFVLHTNSSSFCSEDSVDCYLL</sequence>
<accession>A0A0C1EEA9</accession>
<proteinExistence type="predicted"/>
<dbReference type="EMBL" id="JSAM01000020">
    <property type="protein sequence ID" value="KIA78438.1"/>
    <property type="molecule type" value="Genomic_DNA"/>
</dbReference>
<gene>
    <name evidence="1" type="ORF">DB43_DZ00250</name>
</gene>
<organism evidence="1 2">
    <name type="scientific">Parachlamydia acanthamoebae</name>
    <dbReference type="NCBI Taxonomy" id="83552"/>
    <lineage>
        <taxon>Bacteria</taxon>
        <taxon>Pseudomonadati</taxon>
        <taxon>Chlamydiota</taxon>
        <taxon>Chlamydiia</taxon>
        <taxon>Parachlamydiales</taxon>
        <taxon>Parachlamydiaceae</taxon>
        <taxon>Parachlamydia</taxon>
    </lineage>
</organism>
<dbReference type="Proteomes" id="UP000031307">
    <property type="component" value="Unassembled WGS sequence"/>
</dbReference>
<dbReference type="AlphaFoldDB" id="A0A0C1EEA9"/>
<evidence type="ECO:0000313" key="1">
    <source>
        <dbReference type="EMBL" id="KIA78438.1"/>
    </source>
</evidence>
<evidence type="ECO:0000313" key="2">
    <source>
        <dbReference type="Proteomes" id="UP000031307"/>
    </source>
</evidence>
<reference evidence="1 2" key="1">
    <citation type="journal article" date="2014" name="Mol. Biol. Evol.">
        <title>Massive expansion of Ubiquitination-related gene families within the Chlamydiae.</title>
        <authorList>
            <person name="Domman D."/>
            <person name="Collingro A."/>
            <person name="Lagkouvardos I."/>
            <person name="Gehre L."/>
            <person name="Weinmaier T."/>
            <person name="Rattei T."/>
            <person name="Subtil A."/>
            <person name="Horn M."/>
        </authorList>
    </citation>
    <scope>NUCLEOTIDE SEQUENCE [LARGE SCALE GENOMIC DNA]</scope>
    <source>
        <strain evidence="1 2">OEW1</strain>
    </source>
</reference>
<comment type="caution">
    <text evidence="1">The sequence shown here is derived from an EMBL/GenBank/DDBJ whole genome shotgun (WGS) entry which is preliminary data.</text>
</comment>
<protein>
    <submittedName>
        <fullName evidence="1">Uncharacterized protein</fullName>
    </submittedName>
</protein>